<organism evidence="2 3">
    <name type="scientific">Phyllosticta capitalensis</name>
    <dbReference type="NCBI Taxonomy" id="121624"/>
    <lineage>
        <taxon>Eukaryota</taxon>
        <taxon>Fungi</taxon>
        <taxon>Dikarya</taxon>
        <taxon>Ascomycota</taxon>
        <taxon>Pezizomycotina</taxon>
        <taxon>Dothideomycetes</taxon>
        <taxon>Dothideomycetes incertae sedis</taxon>
        <taxon>Botryosphaeriales</taxon>
        <taxon>Phyllostictaceae</taxon>
        <taxon>Phyllosticta</taxon>
    </lineage>
</organism>
<dbReference type="Proteomes" id="UP001492380">
    <property type="component" value="Unassembled WGS sequence"/>
</dbReference>
<evidence type="ECO:0000256" key="1">
    <source>
        <dbReference type="SAM" id="MobiDB-lite"/>
    </source>
</evidence>
<name>A0ABR1Z2S5_9PEZI</name>
<feature type="compositionally biased region" description="Polar residues" evidence="1">
    <location>
        <begin position="300"/>
        <end position="316"/>
    </location>
</feature>
<accession>A0ABR1Z2S5</accession>
<evidence type="ECO:0000313" key="3">
    <source>
        <dbReference type="Proteomes" id="UP001492380"/>
    </source>
</evidence>
<gene>
    <name evidence="2" type="ORF">HDK90DRAFT_405342</name>
</gene>
<reference evidence="2 3" key="1">
    <citation type="submission" date="2024-04" db="EMBL/GenBank/DDBJ databases">
        <title>Phyllosticta paracitricarpa is synonymous to the EU quarantine fungus P. citricarpa based on phylogenomic analyses.</title>
        <authorList>
            <consortium name="Lawrence Berkeley National Laboratory"/>
            <person name="Van Ingen-Buijs V.A."/>
            <person name="Van Westerhoven A.C."/>
            <person name="Haridas S."/>
            <person name="Skiadas P."/>
            <person name="Martin F."/>
            <person name="Groenewald J.Z."/>
            <person name="Crous P.W."/>
            <person name="Seidl M.F."/>
        </authorList>
    </citation>
    <scope>NUCLEOTIDE SEQUENCE [LARGE SCALE GENOMIC DNA]</scope>
    <source>
        <strain evidence="2 3">CBS 123374</strain>
    </source>
</reference>
<feature type="compositionally biased region" description="Polar residues" evidence="1">
    <location>
        <begin position="252"/>
        <end position="261"/>
    </location>
</feature>
<feature type="compositionally biased region" description="Low complexity" evidence="1">
    <location>
        <begin position="288"/>
        <end position="299"/>
    </location>
</feature>
<feature type="compositionally biased region" description="Polar residues" evidence="1">
    <location>
        <begin position="273"/>
        <end position="282"/>
    </location>
</feature>
<evidence type="ECO:0000313" key="2">
    <source>
        <dbReference type="EMBL" id="KAK8246706.1"/>
    </source>
</evidence>
<keyword evidence="3" id="KW-1185">Reference proteome</keyword>
<sequence length="682" mass="75668">MAGLPSIGDILMLSQTAWKIGRAFSSNRRTVPSEFLSIEAEASGLSKTLKLLAETLFSDDNYGSHDDDSGSLLISRASTQTRRGVDIIVNSCSQTLRDLENLVEDYQLTKRNRTSGGWSVERSWSDHVLENYDKMVWTKGGGNIGVLQSLLNMHKSCISLTINALQSRSLARLEHAVNSMADAVNEVHSSKTEDLSARIQKVNSIVVALANDSPSLAAQPESTLSESPAWTSPLLSPMPESFRLEYSHPRSTRSNTYSWTSLDHRRPSHAPSDISNTPSLSDNSDRGSASQQQHTASASPTRQRSNARWQSISSVGPLSVTDEEETLRHRPDTPPYSPTMALDSADSLTPMPLALNKGRSGHERSRSASTTASQQEAFERAAFRDSAILCELRATEVEYLQPLKDETNPFDLEMGTAMKSCRVLIVRRRGTRQDGRFKFTTSIWALSDDNRVRMQQNISAHEIIPFASYFSPNKVSLALVSHLRFHGSTFGAAPIKEDKTSWVNYVFEDVKSATLFQSELFGRQLIGAFKTEKTLRIHDGLSGVLAYQEQMCGMESLRLWRDDKPPPHDRVFAMIHFTAAFRPGYFVFSVNDPLHPLRIKDDGGSGSREVKIRGLRVPLLDPDTSFAPNNSIIGAGAPKGKKEKLDGKKWITGARIEFATELEKRLFLEKVREVQPAPSSPT</sequence>
<feature type="region of interest" description="Disordered" evidence="1">
    <location>
        <begin position="245"/>
        <end position="374"/>
    </location>
</feature>
<proteinExistence type="predicted"/>
<protein>
    <recommendedName>
        <fullName evidence="4">Fungal N-terminal domain-containing protein</fullName>
    </recommendedName>
</protein>
<comment type="caution">
    <text evidence="2">The sequence shown here is derived from an EMBL/GenBank/DDBJ whole genome shotgun (WGS) entry which is preliminary data.</text>
</comment>
<evidence type="ECO:0008006" key="4">
    <source>
        <dbReference type="Google" id="ProtNLM"/>
    </source>
</evidence>
<dbReference type="EMBL" id="JBBWRZ010000001">
    <property type="protein sequence ID" value="KAK8246706.1"/>
    <property type="molecule type" value="Genomic_DNA"/>
</dbReference>